<dbReference type="Proteomes" id="UP000887116">
    <property type="component" value="Unassembled WGS sequence"/>
</dbReference>
<organism evidence="2 3">
    <name type="scientific">Trichonephila clavata</name>
    <name type="common">Joro spider</name>
    <name type="synonym">Nephila clavata</name>
    <dbReference type="NCBI Taxonomy" id="2740835"/>
    <lineage>
        <taxon>Eukaryota</taxon>
        <taxon>Metazoa</taxon>
        <taxon>Ecdysozoa</taxon>
        <taxon>Arthropoda</taxon>
        <taxon>Chelicerata</taxon>
        <taxon>Arachnida</taxon>
        <taxon>Araneae</taxon>
        <taxon>Araneomorphae</taxon>
        <taxon>Entelegynae</taxon>
        <taxon>Araneoidea</taxon>
        <taxon>Nephilidae</taxon>
        <taxon>Trichonephila</taxon>
    </lineage>
</organism>
<feature type="compositionally biased region" description="Polar residues" evidence="1">
    <location>
        <begin position="93"/>
        <end position="109"/>
    </location>
</feature>
<keyword evidence="3" id="KW-1185">Reference proteome</keyword>
<gene>
    <name evidence="2" type="ORF">TNCT_716921</name>
</gene>
<dbReference type="AlphaFoldDB" id="A0A8X6I452"/>
<comment type="caution">
    <text evidence="2">The sequence shown here is derived from an EMBL/GenBank/DDBJ whole genome shotgun (WGS) entry which is preliminary data.</text>
</comment>
<protein>
    <submittedName>
        <fullName evidence="2">Uncharacterized protein</fullName>
    </submittedName>
</protein>
<proteinExistence type="predicted"/>
<name>A0A8X6I452_TRICU</name>
<sequence>MVVCFEFHVKANEGIRFISKVITGVEGWISVFLSLFDPQKRNINPNTARVQTLQDRTKRIKSGKQHYLCRCRRLVGYITGVEGWISVSLSWTPETKQQSSHCKSPNTPRLNKEHKE</sequence>
<dbReference type="EMBL" id="BMAO01010968">
    <property type="protein sequence ID" value="GFQ70515.1"/>
    <property type="molecule type" value="Genomic_DNA"/>
</dbReference>
<evidence type="ECO:0000313" key="2">
    <source>
        <dbReference type="EMBL" id="GFQ70515.1"/>
    </source>
</evidence>
<evidence type="ECO:0000256" key="1">
    <source>
        <dbReference type="SAM" id="MobiDB-lite"/>
    </source>
</evidence>
<feature type="region of interest" description="Disordered" evidence="1">
    <location>
        <begin position="93"/>
        <end position="116"/>
    </location>
</feature>
<evidence type="ECO:0000313" key="3">
    <source>
        <dbReference type="Proteomes" id="UP000887116"/>
    </source>
</evidence>
<reference evidence="2" key="1">
    <citation type="submission" date="2020-07" db="EMBL/GenBank/DDBJ databases">
        <title>Multicomponent nature underlies the extraordinary mechanical properties of spider dragline silk.</title>
        <authorList>
            <person name="Kono N."/>
            <person name="Nakamura H."/>
            <person name="Mori M."/>
            <person name="Yoshida Y."/>
            <person name="Ohtoshi R."/>
            <person name="Malay A.D."/>
            <person name="Moran D.A.P."/>
            <person name="Tomita M."/>
            <person name="Numata K."/>
            <person name="Arakawa K."/>
        </authorList>
    </citation>
    <scope>NUCLEOTIDE SEQUENCE</scope>
</reference>
<accession>A0A8X6I452</accession>